<dbReference type="SUPFAM" id="SSF51412">
    <property type="entry name" value="Inosine monophosphate dehydrogenase (IMPDH)"/>
    <property type="match status" value="1"/>
</dbReference>
<dbReference type="InterPro" id="IPR013785">
    <property type="entry name" value="Aldolase_TIM"/>
</dbReference>
<dbReference type="GO" id="GO:0003920">
    <property type="term" value="F:GMP reductase activity"/>
    <property type="evidence" value="ECO:0007669"/>
    <property type="project" value="UniProtKB-EC"/>
</dbReference>
<dbReference type="Pfam" id="PF00478">
    <property type="entry name" value="IMPDH"/>
    <property type="match status" value="1"/>
</dbReference>
<dbReference type="Gene3D" id="3.20.20.70">
    <property type="entry name" value="Aldolase class I"/>
    <property type="match status" value="1"/>
</dbReference>
<feature type="non-terminal residue" evidence="6">
    <location>
        <position position="306"/>
    </location>
</feature>
<dbReference type="PANTHER" id="PTHR43170">
    <property type="entry name" value="GMP REDUCTASE"/>
    <property type="match status" value="1"/>
</dbReference>
<evidence type="ECO:0000256" key="3">
    <source>
        <dbReference type="ARBA" id="ARBA00022857"/>
    </source>
</evidence>
<feature type="domain" description="IMP dehydrogenase/GMP reductase" evidence="5">
    <location>
        <begin position="116"/>
        <end position="169"/>
    </location>
</feature>
<keyword evidence="3" id="KW-0521">NADP</keyword>
<dbReference type="PROSITE" id="PS51257">
    <property type="entry name" value="PROKAR_LIPOPROTEIN"/>
    <property type="match status" value="1"/>
</dbReference>
<reference evidence="6 7" key="1">
    <citation type="journal article" date="2023" name="bioRxiv">
        <title>Conserved and derived expression patterns and positive selection on dental genes reveal complex evolutionary context of ever-growing rodent molars.</title>
        <authorList>
            <person name="Calamari Z.T."/>
            <person name="Song A."/>
            <person name="Cohen E."/>
            <person name="Akter M."/>
            <person name="Roy R.D."/>
            <person name="Hallikas O."/>
            <person name="Christensen M.M."/>
            <person name="Li P."/>
            <person name="Marangoni P."/>
            <person name="Jernvall J."/>
            <person name="Klein O.D."/>
        </authorList>
    </citation>
    <scope>NUCLEOTIDE SEQUENCE [LARGE SCALE GENOMIC DNA]</scope>
    <source>
        <strain evidence="6">V071</strain>
    </source>
</reference>
<sequence>MKNAAGPPSTVSLSITSLACSCLSGTHDEQILGSSRELLTKDDVNLSKRERIWEGHAMSEKNAMAAVVGTHGHASVSGRRVLRSEPSWMCVGDSGLLSFLLCSSHQAAHHPANGLRASEGKTVEVPYKGDVENTILDILGGLRSTCTYVGAAKLKELSRRATFIRVTQQHNTRAGCSAWWDSATADTDIQSLSRSCTQRAWGLPWCLCGAQKQGACGALGQHLELIASSFQPTLKAVVLIECWSLRVQEHGCVESLELGKPPQPAFVAKKKIMQWVGSMDLRNPAHAPAEVLLGNRPFLPTCLELL</sequence>
<proteinExistence type="predicted"/>
<dbReference type="AlphaFoldDB" id="A0AAW0I2I3"/>
<dbReference type="SMART" id="SM01240">
    <property type="entry name" value="IMPDH"/>
    <property type="match status" value="1"/>
</dbReference>
<evidence type="ECO:0000259" key="5">
    <source>
        <dbReference type="Pfam" id="PF00478"/>
    </source>
</evidence>
<protein>
    <recommendedName>
        <fullName evidence="2">GMP reductase</fullName>
        <ecNumber evidence="1">1.7.1.7</ecNumber>
    </recommendedName>
</protein>
<evidence type="ECO:0000256" key="4">
    <source>
        <dbReference type="ARBA" id="ARBA00023002"/>
    </source>
</evidence>
<evidence type="ECO:0000313" key="7">
    <source>
        <dbReference type="Proteomes" id="UP001488838"/>
    </source>
</evidence>
<accession>A0AAW0I2I3</accession>
<dbReference type="EMBL" id="JBBHLL010000236">
    <property type="protein sequence ID" value="KAK7808563.1"/>
    <property type="molecule type" value="Genomic_DNA"/>
</dbReference>
<evidence type="ECO:0000256" key="1">
    <source>
        <dbReference type="ARBA" id="ARBA00012678"/>
    </source>
</evidence>
<dbReference type="EC" id="1.7.1.7" evidence="1"/>
<dbReference type="PANTHER" id="PTHR43170:SF3">
    <property type="entry name" value="GMP REDUCTASE 1"/>
    <property type="match status" value="1"/>
</dbReference>
<keyword evidence="4" id="KW-0560">Oxidoreductase</keyword>
<organism evidence="6 7">
    <name type="scientific">Myodes glareolus</name>
    <name type="common">Bank vole</name>
    <name type="synonym">Clethrionomys glareolus</name>
    <dbReference type="NCBI Taxonomy" id="447135"/>
    <lineage>
        <taxon>Eukaryota</taxon>
        <taxon>Metazoa</taxon>
        <taxon>Chordata</taxon>
        <taxon>Craniata</taxon>
        <taxon>Vertebrata</taxon>
        <taxon>Euteleostomi</taxon>
        <taxon>Mammalia</taxon>
        <taxon>Eutheria</taxon>
        <taxon>Euarchontoglires</taxon>
        <taxon>Glires</taxon>
        <taxon>Rodentia</taxon>
        <taxon>Myomorpha</taxon>
        <taxon>Muroidea</taxon>
        <taxon>Cricetidae</taxon>
        <taxon>Arvicolinae</taxon>
        <taxon>Myodes</taxon>
    </lineage>
</organism>
<gene>
    <name evidence="6" type="ORF">U0070_027352</name>
</gene>
<evidence type="ECO:0000256" key="2">
    <source>
        <dbReference type="ARBA" id="ARBA00015800"/>
    </source>
</evidence>
<name>A0AAW0I2I3_MYOGA</name>
<dbReference type="InterPro" id="IPR001093">
    <property type="entry name" value="IMP_DH_GMPRt"/>
</dbReference>
<dbReference type="InterPro" id="IPR050139">
    <property type="entry name" value="GMP_reductase"/>
</dbReference>
<keyword evidence="7" id="KW-1185">Reference proteome</keyword>
<dbReference type="Proteomes" id="UP001488838">
    <property type="component" value="Unassembled WGS sequence"/>
</dbReference>
<comment type="caution">
    <text evidence="6">The sequence shown here is derived from an EMBL/GenBank/DDBJ whole genome shotgun (WGS) entry which is preliminary data.</text>
</comment>
<evidence type="ECO:0000313" key="6">
    <source>
        <dbReference type="EMBL" id="KAK7808563.1"/>
    </source>
</evidence>